<dbReference type="Gene3D" id="3.30.2310.20">
    <property type="entry name" value="RelE-like"/>
    <property type="match status" value="1"/>
</dbReference>
<dbReference type="EMBL" id="AP011645">
    <property type="protein sequence ID" value="BAL52994.1"/>
    <property type="molecule type" value="Genomic_DNA"/>
</dbReference>
<gene>
    <name evidence="1" type="ORF">HGMM_F04A11C12</name>
</gene>
<evidence type="ECO:0000313" key="1">
    <source>
        <dbReference type="EMBL" id="BAL52994.1"/>
    </source>
</evidence>
<reference evidence="1" key="1">
    <citation type="journal article" date="2005" name="Environ. Microbiol.">
        <title>Genetic and functional properties of uncultivated thermophilic crenarchaeotes from a subsurface gold mine as revealed by analysis of genome fragments.</title>
        <authorList>
            <person name="Nunoura T."/>
            <person name="Hirayama H."/>
            <person name="Takami H."/>
            <person name="Oida H."/>
            <person name="Nishi S."/>
            <person name="Shimamura S."/>
            <person name="Suzuki Y."/>
            <person name="Inagaki F."/>
            <person name="Takai K."/>
            <person name="Nealson K.H."/>
            <person name="Horikoshi K."/>
        </authorList>
    </citation>
    <scope>NUCLEOTIDE SEQUENCE</scope>
</reference>
<accession>H5SA08</accession>
<evidence type="ECO:0008006" key="2">
    <source>
        <dbReference type="Google" id="ProtNLM"/>
    </source>
</evidence>
<name>H5SA08_9BACT</name>
<organism evidence="1">
    <name type="scientific">uncultured Acetothermia bacterium</name>
    <dbReference type="NCBI Taxonomy" id="236499"/>
    <lineage>
        <taxon>Bacteria</taxon>
        <taxon>Candidatus Bipolaricaulota</taxon>
        <taxon>environmental samples</taxon>
    </lineage>
</organism>
<dbReference type="SUPFAM" id="SSF143011">
    <property type="entry name" value="RelE-like"/>
    <property type="match status" value="1"/>
</dbReference>
<protein>
    <recommendedName>
        <fullName evidence="2">Type II toxin-antitoxin system RelE/ParE family toxin</fullName>
    </recommendedName>
</protein>
<dbReference type="InterPro" id="IPR035093">
    <property type="entry name" value="RelE/ParE_toxin_dom_sf"/>
</dbReference>
<sequence length="88" mass="10677">MAWTIRLSPVAEKQLYALPKDHQRIIERAIDQMQEDPFRGNVKSLRGKQWQGRFRKVAGRYRLIFIPFYREQVIEISQIILRTEKTYR</sequence>
<proteinExistence type="predicted"/>
<reference evidence="1" key="2">
    <citation type="journal article" date="2012" name="PLoS ONE">
        <title>A Deeply Branching Thermophilic Bacterium with an Ancient Acetyl-CoA Pathway Dominates a Subsurface Ecosystem.</title>
        <authorList>
            <person name="Takami H."/>
            <person name="Noguchi H."/>
            <person name="Takaki Y."/>
            <person name="Uchiyama I."/>
            <person name="Toyoda A."/>
            <person name="Nishi S."/>
            <person name="Chee G.-J."/>
            <person name="Arai W."/>
            <person name="Nunoura T."/>
            <person name="Itoh T."/>
            <person name="Hattori M."/>
            <person name="Takai K."/>
        </authorList>
    </citation>
    <scope>NUCLEOTIDE SEQUENCE</scope>
</reference>
<dbReference type="AlphaFoldDB" id="H5SA08"/>